<dbReference type="PANTHER" id="PTHR30093">
    <property type="entry name" value="GENERAL SECRETION PATHWAY PROTEIN G"/>
    <property type="match status" value="1"/>
</dbReference>
<keyword evidence="1" id="KW-0472">Membrane</keyword>
<organism evidence="3 4">
    <name type="scientific">Neorhodopirellula pilleata</name>
    <dbReference type="NCBI Taxonomy" id="2714738"/>
    <lineage>
        <taxon>Bacteria</taxon>
        <taxon>Pseudomonadati</taxon>
        <taxon>Planctomycetota</taxon>
        <taxon>Planctomycetia</taxon>
        <taxon>Pirellulales</taxon>
        <taxon>Pirellulaceae</taxon>
        <taxon>Neorhodopirellula</taxon>
    </lineage>
</organism>
<reference evidence="3 4" key="1">
    <citation type="submission" date="2019-02" db="EMBL/GenBank/DDBJ databases">
        <title>Deep-cultivation of Planctomycetes and their phenomic and genomic characterization uncovers novel biology.</title>
        <authorList>
            <person name="Wiegand S."/>
            <person name="Jogler M."/>
            <person name="Boedeker C."/>
            <person name="Pinto D."/>
            <person name="Vollmers J."/>
            <person name="Rivas-Marin E."/>
            <person name="Kohn T."/>
            <person name="Peeters S.H."/>
            <person name="Heuer A."/>
            <person name="Rast P."/>
            <person name="Oberbeckmann S."/>
            <person name="Bunk B."/>
            <person name="Jeske O."/>
            <person name="Meyerdierks A."/>
            <person name="Storesund J.E."/>
            <person name="Kallscheuer N."/>
            <person name="Luecker S."/>
            <person name="Lage O.M."/>
            <person name="Pohl T."/>
            <person name="Merkel B.J."/>
            <person name="Hornburger P."/>
            <person name="Mueller R.-W."/>
            <person name="Bruemmer F."/>
            <person name="Labrenz M."/>
            <person name="Spormann A.M."/>
            <person name="Op Den Camp H."/>
            <person name="Overmann J."/>
            <person name="Amann R."/>
            <person name="Jetten M.S.M."/>
            <person name="Mascher T."/>
            <person name="Medema M.H."/>
            <person name="Devos D.P."/>
            <person name="Kaster A.-K."/>
            <person name="Ovreas L."/>
            <person name="Rohde M."/>
            <person name="Galperin M.Y."/>
            <person name="Jogler C."/>
        </authorList>
    </citation>
    <scope>NUCLEOTIDE SEQUENCE [LARGE SCALE GENOMIC DNA]</scope>
    <source>
        <strain evidence="3 4">Pla100</strain>
    </source>
</reference>
<evidence type="ECO:0000256" key="1">
    <source>
        <dbReference type="SAM" id="Phobius"/>
    </source>
</evidence>
<dbReference type="Proteomes" id="UP000316213">
    <property type="component" value="Unassembled WGS sequence"/>
</dbReference>
<dbReference type="PANTHER" id="PTHR30093:SF2">
    <property type="entry name" value="TYPE II SECRETION SYSTEM PROTEIN H"/>
    <property type="match status" value="1"/>
</dbReference>
<dbReference type="Gene3D" id="3.30.700.10">
    <property type="entry name" value="Glycoprotein, Type 4 Pilin"/>
    <property type="match status" value="1"/>
</dbReference>
<dbReference type="RefSeq" id="WP_146579274.1">
    <property type="nucleotide sequence ID" value="NZ_SJPM01000008.1"/>
</dbReference>
<sequence>MNVCTVGRQRLGFTLVEMLVVIAIIGVLVGLLLPATRGTRESARRMMCSNNMKQVGLAMHNYHAAYQQLPAAFGGTGQFGDEVFSGVIDNGGRLSGLVGLVPFIEAQSLWEEISNPLPSGSTNYPPMGPSVLDPNYPPWRTQTNAYRCPSDPALAETFALTNYTFCLGDAAHDLHQSNDQTQRGMFGSERVRRFKDITDGLANTIAMGEITVDLKDRCVSGQYAIDRTSAILDSPILVKETIDPSRPSFYSLTTPLSERGRGTNWADGTAGGSLFNTILTPNQPSAAVGADATDGIYSTASHHQGGVHVLMGDGAIKFITDSIEAGDPSLPVPILAEGNIKPPTPYGLWGKLGTAASDDEIDEGF</sequence>
<dbReference type="InterPro" id="IPR012902">
    <property type="entry name" value="N_methyl_site"/>
</dbReference>
<dbReference type="InterPro" id="IPR027558">
    <property type="entry name" value="Pre_pil_HX9DG_C"/>
</dbReference>
<dbReference type="InterPro" id="IPR045584">
    <property type="entry name" value="Pilin-like"/>
</dbReference>
<keyword evidence="1" id="KW-1133">Transmembrane helix</keyword>
<comment type="caution">
    <text evidence="3">The sequence shown here is derived from an EMBL/GenBank/DDBJ whole genome shotgun (WGS) entry which is preliminary data.</text>
</comment>
<evidence type="ECO:0000313" key="4">
    <source>
        <dbReference type="Proteomes" id="UP000316213"/>
    </source>
</evidence>
<dbReference type="OrthoDB" id="241541at2"/>
<dbReference type="AlphaFoldDB" id="A0A5C6A4S5"/>
<dbReference type="SUPFAM" id="SSF54523">
    <property type="entry name" value="Pili subunits"/>
    <property type="match status" value="1"/>
</dbReference>
<dbReference type="NCBIfam" id="TIGR04294">
    <property type="entry name" value="pre_pil_HX9DG"/>
    <property type="match status" value="1"/>
</dbReference>
<gene>
    <name evidence="3" type="ORF">Pla100_39890</name>
</gene>
<feature type="domain" description="DUF1559" evidence="2">
    <location>
        <begin position="40"/>
        <end position="325"/>
    </location>
</feature>
<name>A0A5C6A4S5_9BACT</name>
<dbReference type="EMBL" id="SJPM01000008">
    <property type="protein sequence ID" value="TWT94377.1"/>
    <property type="molecule type" value="Genomic_DNA"/>
</dbReference>
<accession>A0A5C6A4S5</accession>
<dbReference type="Pfam" id="PF07596">
    <property type="entry name" value="SBP_bac_10"/>
    <property type="match status" value="1"/>
</dbReference>
<keyword evidence="1" id="KW-0812">Transmembrane</keyword>
<protein>
    <recommendedName>
        <fullName evidence="2">DUF1559 domain-containing protein</fullName>
    </recommendedName>
</protein>
<proteinExistence type="predicted"/>
<dbReference type="NCBIfam" id="TIGR02532">
    <property type="entry name" value="IV_pilin_GFxxxE"/>
    <property type="match status" value="1"/>
</dbReference>
<keyword evidence="4" id="KW-1185">Reference proteome</keyword>
<evidence type="ECO:0000313" key="3">
    <source>
        <dbReference type="EMBL" id="TWT94377.1"/>
    </source>
</evidence>
<feature type="transmembrane region" description="Helical" evidence="1">
    <location>
        <begin position="12"/>
        <end position="36"/>
    </location>
</feature>
<dbReference type="Pfam" id="PF07963">
    <property type="entry name" value="N_methyl"/>
    <property type="match status" value="1"/>
</dbReference>
<evidence type="ECO:0000259" key="2">
    <source>
        <dbReference type="Pfam" id="PF07596"/>
    </source>
</evidence>
<dbReference type="InterPro" id="IPR011453">
    <property type="entry name" value="DUF1559"/>
</dbReference>